<feature type="signal peptide" evidence="1">
    <location>
        <begin position="1"/>
        <end position="28"/>
    </location>
</feature>
<dbReference type="RefSeq" id="WP_192025012.1">
    <property type="nucleotide sequence ID" value="NZ_JACYTN010000005.1"/>
</dbReference>
<gene>
    <name evidence="2" type="ORF">IFO66_10030</name>
</gene>
<evidence type="ECO:0000313" key="3">
    <source>
        <dbReference type="Proteomes" id="UP000634529"/>
    </source>
</evidence>
<name>A0ABR9AZK7_9BACL</name>
<dbReference type="Proteomes" id="UP000634529">
    <property type="component" value="Unassembled WGS sequence"/>
</dbReference>
<keyword evidence="1" id="KW-0732">Signal</keyword>
<sequence length="204" mass="22348">MKFLKPILSILSVAVVFCITPINSVVYAANMTSETSNSNFSVSVQNDNFKSDYFYAPVPLTEEEKAAALRAPVNPFVTVPSKSLKSSSDILFAEPAIYYEFTFLGKDRSITSIDSVNITEKSNVYVSLVQWSPSSSAHPKLTYTLKNANTGRETDPITVEKTYTSENTGISWGNVLPGKYHLVIKNIGNHEAAGNGFANAYKIN</sequence>
<comment type="caution">
    <text evidence="2">The sequence shown here is derived from an EMBL/GenBank/DDBJ whole genome shotgun (WGS) entry which is preliminary data.</text>
</comment>
<accession>A0ABR9AZK7</accession>
<organism evidence="2 3">
    <name type="scientific">Paenibacillus arenosi</name>
    <dbReference type="NCBI Taxonomy" id="2774142"/>
    <lineage>
        <taxon>Bacteria</taxon>
        <taxon>Bacillati</taxon>
        <taxon>Bacillota</taxon>
        <taxon>Bacilli</taxon>
        <taxon>Bacillales</taxon>
        <taxon>Paenibacillaceae</taxon>
        <taxon>Paenibacillus</taxon>
    </lineage>
</organism>
<feature type="chain" id="PRO_5047485211" evidence="1">
    <location>
        <begin position="29"/>
        <end position="204"/>
    </location>
</feature>
<reference evidence="2 3" key="1">
    <citation type="submission" date="2020-09" db="EMBL/GenBank/DDBJ databases">
        <title>Paenibacillus sp. CAU 1523 isolated from sand of Haeundae Beach.</title>
        <authorList>
            <person name="Kim W."/>
        </authorList>
    </citation>
    <scope>NUCLEOTIDE SEQUENCE [LARGE SCALE GENOMIC DNA]</scope>
    <source>
        <strain evidence="2 3">CAU 1523</strain>
    </source>
</reference>
<evidence type="ECO:0000256" key="1">
    <source>
        <dbReference type="SAM" id="SignalP"/>
    </source>
</evidence>
<dbReference type="EMBL" id="JACYTN010000005">
    <property type="protein sequence ID" value="MBD8498637.1"/>
    <property type="molecule type" value="Genomic_DNA"/>
</dbReference>
<evidence type="ECO:0000313" key="2">
    <source>
        <dbReference type="EMBL" id="MBD8498637.1"/>
    </source>
</evidence>
<keyword evidence="3" id="KW-1185">Reference proteome</keyword>
<proteinExistence type="predicted"/>
<protein>
    <submittedName>
        <fullName evidence="2">Uncharacterized protein</fullName>
    </submittedName>
</protein>